<proteinExistence type="predicted"/>
<evidence type="ECO:0008006" key="4">
    <source>
        <dbReference type="Google" id="ProtNLM"/>
    </source>
</evidence>
<evidence type="ECO:0000313" key="2">
    <source>
        <dbReference type="EMBL" id="GAA1915029.1"/>
    </source>
</evidence>
<dbReference type="RefSeq" id="WP_248144927.1">
    <property type="nucleotide sequence ID" value="NZ_BAAAOF010000002.1"/>
</dbReference>
<comment type="caution">
    <text evidence="2">The sequence shown here is derived from an EMBL/GenBank/DDBJ whole genome shotgun (WGS) entry which is preliminary data.</text>
</comment>
<dbReference type="Proteomes" id="UP001501343">
    <property type="component" value="Unassembled WGS sequence"/>
</dbReference>
<feature type="region of interest" description="Disordered" evidence="1">
    <location>
        <begin position="1"/>
        <end position="26"/>
    </location>
</feature>
<name>A0ABN2P8Q5_9MICO</name>
<dbReference type="EMBL" id="BAAAOF010000002">
    <property type="protein sequence ID" value="GAA1915029.1"/>
    <property type="molecule type" value="Genomic_DNA"/>
</dbReference>
<evidence type="ECO:0000256" key="1">
    <source>
        <dbReference type="SAM" id="MobiDB-lite"/>
    </source>
</evidence>
<sequence>MHTQSAADERQIPTVYPESPNVRRTDPLTSHIAADRAVKRIPTLQAIEKALHAAGEPLTADEIWTRLRTEHGFFCSHERVRTVLNEGSGQSVRESVRSHTFVRLDETRPSDLGNPAHLWTLAEAAA</sequence>
<accession>A0ABN2P8Q5</accession>
<keyword evidence="3" id="KW-1185">Reference proteome</keyword>
<organism evidence="2 3">
    <name type="scientific">Microbacterium aoyamense</name>
    <dbReference type="NCBI Taxonomy" id="344166"/>
    <lineage>
        <taxon>Bacteria</taxon>
        <taxon>Bacillati</taxon>
        <taxon>Actinomycetota</taxon>
        <taxon>Actinomycetes</taxon>
        <taxon>Micrococcales</taxon>
        <taxon>Microbacteriaceae</taxon>
        <taxon>Microbacterium</taxon>
    </lineage>
</organism>
<gene>
    <name evidence="2" type="ORF">GCM10009775_04330</name>
</gene>
<protein>
    <recommendedName>
        <fullName evidence="4">HTH HARE-type domain-containing protein</fullName>
    </recommendedName>
</protein>
<reference evidence="2 3" key="1">
    <citation type="journal article" date="2019" name="Int. J. Syst. Evol. Microbiol.">
        <title>The Global Catalogue of Microorganisms (GCM) 10K type strain sequencing project: providing services to taxonomists for standard genome sequencing and annotation.</title>
        <authorList>
            <consortium name="The Broad Institute Genomics Platform"/>
            <consortium name="The Broad Institute Genome Sequencing Center for Infectious Disease"/>
            <person name="Wu L."/>
            <person name="Ma J."/>
        </authorList>
    </citation>
    <scope>NUCLEOTIDE SEQUENCE [LARGE SCALE GENOMIC DNA]</scope>
    <source>
        <strain evidence="2 3">JCM 14900</strain>
    </source>
</reference>
<evidence type="ECO:0000313" key="3">
    <source>
        <dbReference type="Proteomes" id="UP001501343"/>
    </source>
</evidence>